<dbReference type="InterPro" id="IPR036291">
    <property type="entry name" value="NAD(P)-bd_dom_sf"/>
</dbReference>
<keyword evidence="2" id="KW-0521">NADP</keyword>
<keyword evidence="3" id="KW-0560">Oxidoreductase</keyword>
<dbReference type="PRINTS" id="PR00081">
    <property type="entry name" value="GDHRDH"/>
</dbReference>
<proteinExistence type="inferred from homology"/>
<evidence type="ECO:0000256" key="3">
    <source>
        <dbReference type="ARBA" id="ARBA00023002"/>
    </source>
</evidence>
<sequence length="247" mass="26092">MSRTILVTGASRGIGKGLVTHYLAQPDTTLIATVRDTTSPKAEDLDSLPKGTGSRLIIVKLSANSPTDASEATTTLQTQHGITHIDIAIACAGICDHWGPMSKVSDADVLLHFEVNALGPLRLFRAVAPLLKEAAKPKFVFISTLLASIGGIGQMDTLTGPYGMSKAAGNYMVRKIHDENPHLATLCVDPGLVQTDLGDRAAQAYGLEKAPVTLDESVSGITAQIEKLEKSTTSGSFVNTRGEINAW</sequence>
<organism evidence="4 5">
    <name type="scientific">Aspergillus keveii</name>
    <dbReference type="NCBI Taxonomy" id="714993"/>
    <lineage>
        <taxon>Eukaryota</taxon>
        <taxon>Fungi</taxon>
        <taxon>Dikarya</taxon>
        <taxon>Ascomycota</taxon>
        <taxon>Pezizomycotina</taxon>
        <taxon>Eurotiomycetes</taxon>
        <taxon>Eurotiomycetidae</taxon>
        <taxon>Eurotiales</taxon>
        <taxon>Aspergillaceae</taxon>
        <taxon>Aspergillus</taxon>
        <taxon>Aspergillus subgen. Nidulantes</taxon>
    </lineage>
</organism>
<keyword evidence="5" id="KW-1185">Reference proteome</keyword>
<reference evidence="4 5" key="1">
    <citation type="submission" date="2024-07" db="EMBL/GenBank/DDBJ databases">
        <title>Section-level genome sequencing and comparative genomics of Aspergillus sections Usti and Cavernicolus.</title>
        <authorList>
            <consortium name="Lawrence Berkeley National Laboratory"/>
            <person name="Nybo J.L."/>
            <person name="Vesth T.C."/>
            <person name="Theobald S."/>
            <person name="Frisvad J.C."/>
            <person name="Larsen T.O."/>
            <person name="Kjaerboelling I."/>
            <person name="Rothschild-Mancinelli K."/>
            <person name="Lyhne E.K."/>
            <person name="Kogle M.E."/>
            <person name="Barry K."/>
            <person name="Clum A."/>
            <person name="Na H."/>
            <person name="Ledsgaard L."/>
            <person name="Lin J."/>
            <person name="Lipzen A."/>
            <person name="Kuo A."/>
            <person name="Riley R."/>
            <person name="Mondo S."/>
            <person name="Labutti K."/>
            <person name="Haridas S."/>
            <person name="Pangalinan J."/>
            <person name="Salamov A.A."/>
            <person name="Simmons B.A."/>
            <person name="Magnuson J.K."/>
            <person name="Chen J."/>
            <person name="Drula E."/>
            <person name="Henrissat B."/>
            <person name="Wiebenga A."/>
            <person name="Lubbers R.J."/>
            <person name="Gomes A.C."/>
            <person name="Makela M.R."/>
            <person name="Stajich J."/>
            <person name="Grigoriev I.V."/>
            <person name="Mortensen U.H."/>
            <person name="De Vries R.P."/>
            <person name="Baker S.E."/>
            <person name="Andersen M.R."/>
        </authorList>
    </citation>
    <scope>NUCLEOTIDE SEQUENCE [LARGE SCALE GENOMIC DNA]</scope>
    <source>
        <strain evidence="4 5">CBS 209.92</strain>
    </source>
</reference>
<evidence type="ECO:0000256" key="1">
    <source>
        <dbReference type="ARBA" id="ARBA00006484"/>
    </source>
</evidence>
<comment type="caution">
    <text evidence="4">The sequence shown here is derived from an EMBL/GenBank/DDBJ whole genome shotgun (WGS) entry which is preliminary data.</text>
</comment>
<dbReference type="EMBL" id="JBFTWV010000042">
    <property type="protein sequence ID" value="KAL2794657.1"/>
    <property type="molecule type" value="Genomic_DNA"/>
</dbReference>
<dbReference type="PANTHER" id="PTHR43544">
    <property type="entry name" value="SHORT-CHAIN DEHYDROGENASE/REDUCTASE"/>
    <property type="match status" value="1"/>
</dbReference>
<dbReference type="PANTHER" id="PTHR43544:SF7">
    <property type="entry name" value="NADB-LER2"/>
    <property type="match status" value="1"/>
</dbReference>
<dbReference type="Proteomes" id="UP001610563">
    <property type="component" value="Unassembled WGS sequence"/>
</dbReference>
<dbReference type="CDD" id="cd05325">
    <property type="entry name" value="carb_red_sniffer_like_SDR_c"/>
    <property type="match status" value="1"/>
</dbReference>
<comment type="similarity">
    <text evidence="1">Belongs to the short-chain dehydrogenases/reductases (SDR) family.</text>
</comment>
<evidence type="ECO:0008006" key="6">
    <source>
        <dbReference type="Google" id="ProtNLM"/>
    </source>
</evidence>
<name>A0ABR4G6J7_9EURO</name>
<accession>A0ABR4G6J7</accession>
<protein>
    <recommendedName>
        <fullName evidence="6">Toxin biosynthesis ketoreductase</fullName>
    </recommendedName>
</protein>
<evidence type="ECO:0000313" key="5">
    <source>
        <dbReference type="Proteomes" id="UP001610563"/>
    </source>
</evidence>
<gene>
    <name evidence="4" type="ORF">BJX66DRAFT_303213</name>
</gene>
<dbReference type="InterPro" id="IPR051468">
    <property type="entry name" value="Fungal_SecMetab_SDRs"/>
</dbReference>
<dbReference type="Gene3D" id="3.40.50.720">
    <property type="entry name" value="NAD(P)-binding Rossmann-like Domain"/>
    <property type="match status" value="1"/>
</dbReference>
<dbReference type="SUPFAM" id="SSF51735">
    <property type="entry name" value="NAD(P)-binding Rossmann-fold domains"/>
    <property type="match status" value="1"/>
</dbReference>
<evidence type="ECO:0000256" key="2">
    <source>
        <dbReference type="ARBA" id="ARBA00022857"/>
    </source>
</evidence>
<dbReference type="Pfam" id="PF00106">
    <property type="entry name" value="adh_short"/>
    <property type="match status" value="1"/>
</dbReference>
<evidence type="ECO:0000313" key="4">
    <source>
        <dbReference type="EMBL" id="KAL2794657.1"/>
    </source>
</evidence>
<dbReference type="InterPro" id="IPR002347">
    <property type="entry name" value="SDR_fam"/>
</dbReference>